<dbReference type="OrthoDB" id="337660at2759"/>
<feature type="region of interest" description="Disordered" evidence="1">
    <location>
        <begin position="380"/>
        <end position="409"/>
    </location>
</feature>
<evidence type="ECO:0000313" key="2">
    <source>
        <dbReference type="EMBL" id="KXJ96855.1"/>
    </source>
</evidence>
<evidence type="ECO:0000313" key="3">
    <source>
        <dbReference type="Proteomes" id="UP000070501"/>
    </source>
</evidence>
<organism evidence="2 3">
    <name type="scientific">Microdochium bolleyi</name>
    <dbReference type="NCBI Taxonomy" id="196109"/>
    <lineage>
        <taxon>Eukaryota</taxon>
        <taxon>Fungi</taxon>
        <taxon>Dikarya</taxon>
        <taxon>Ascomycota</taxon>
        <taxon>Pezizomycotina</taxon>
        <taxon>Sordariomycetes</taxon>
        <taxon>Xylariomycetidae</taxon>
        <taxon>Xylariales</taxon>
        <taxon>Microdochiaceae</taxon>
        <taxon>Microdochium</taxon>
    </lineage>
</organism>
<dbReference type="AlphaFoldDB" id="A0A136JI79"/>
<accession>A0A136JI79</accession>
<keyword evidence="3" id="KW-1185">Reference proteome</keyword>
<dbReference type="InterPro" id="IPR004000">
    <property type="entry name" value="Actin"/>
</dbReference>
<name>A0A136JI79_9PEZI</name>
<dbReference type="InterPro" id="IPR043129">
    <property type="entry name" value="ATPase_NBD"/>
</dbReference>
<dbReference type="SUPFAM" id="SSF53067">
    <property type="entry name" value="Actin-like ATPase domain"/>
    <property type="match status" value="1"/>
</dbReference>
<reference evidence="3" key="1">
    <citation type="submission" date="2016-02" db="EMBL/GenBank/DDBJ databases">
        <title>Draft genome sequence of Microdochium bolleyi, a fungal endophyte of beachgrass.</title>
        <authorList>
            <consortium name="DOE Joint Genome Institute"/>
            <person name="David A.S."/>
            <person name="May G."/>
            <person name="Haridas S."/>
            <person name="Lim J."/>
            <person name="Wang M."/>
            <person name="Labutti K."/>
            <person name="Lipzen A."/>
            <person name="Barry K."/>
            <person name="Grigoriev I.V."/>
        </authorList>
    </citation>
    <scope>NUCLEOTIDE SEQUENCE [LARGE SCALE GENOMIC DNA]</scope>
    <source>
        <strain evidence="3">J235TASD1</strain>
    </source>
</reference>
<dbReference type="InParanoid" id="A0A136JI79"/>
<proteinExistence type="predicted"/>
<gene>
    <name evidence="2" type="ORF">Micbo1qcDRAFT_155536</name>
</gene>
<evidence type="ECO:0000256" key="1">
    <source>
        <dbReference type="SAM" id="MobiDB-lite"/>
    </source>
</evidence>
<sequence length="409" mass="44605">MATLAAGTRSALVVDIGWHETTVTAVYEYREVQTSRSDRAGKMLIHEVYRFLSKIMRDQFGQTATTEGDHDNYDIVSFEECEDFARRALWCRRDSRDLFHDADAASRDEFHDAEDGLAVVQEEDEQRSVVDAADDTRPIAVPLRSCQPPRTLQIPFSELAEPCESTFFESELSPSCFDDHELPLHRLVYQALLNLPLDVRAVCMSRILFTGGCSNIIGLKGRIFDDVAALAQEHSWDPVRGRGVEQYRINPKLHRTAPPPSYSGSIPIVVPQPTTASPDPSTGEEASASISITTGAAGHAAPTNPAHVSPAPDQVEDMIRRDKNHKAQTQGTLRAVETLGAWCGASMTAQLKVPAIAVVDRELWAQHGAGGAVRAADVDAKASAAAQHHHHQRQSMGPGAIMRGQGTSA</sequence>
<protein>
    <recommendedName>
        <fullName evidence="4">Actin-like ATPase domain-containing protein</fullName>
    </recommendedName>
</protein>
<dbReference type="Proteomes" id="UP000070501">
    <property type="component" value="Unassembled WGS sequence"/>
</dbReference>
<evidence type="ECO:0008006" key="4">
    <source>
        <dbReference type="Google" id="ProtNLM"/>
    </source>
</evidence>
<dbReference type="PANTHER" id="PTHR11937">
    <property type="entry name" value="ACTIN"/>
    <property type="match status" value="1"/>
</dbReference>
<dbReference type="EMBL" id="KQ964245">
    <property type="protein sequence ID" value="KXJ96855.1"/>
    <property type="molecule type" value="Genomic_DNA"/>
</dbReference>
<dbReference type="Gene3D" id="3.30.420.40">
    <property type="match status" value="2"/>
</dbReference>
<feature type="region of interest" description="Disordered" evidence="1">
    <location>
        <begin position="254"/>
        <end position="287"/>
    </location>
</feature>
<feature type="non-terminal residue" evidence="2">
    <location>
        <position position="409"/>
    </location>
</feature>
<dbReference type="STRING" id="196109.A0A136JI79"/>